<dbReference type="PROSITE" id="PS51462">
    <property type="entry name" value="NUDIX"/>
    <property type="match status" value="1"/>
</dbReference>
<keyword evidence="3" id="KW-1185">Reference proteome</keyword>
<dbReference type="GO" id="GO:0003824">
    <property type="term" value="F:catalytic activity"/>
    <property type="evidence" value="ECO:0007669"/>
    <property type="project" value="UniProtKB-ARBA"/>
</dbReference>
<dbReference type="RefSeq" id="WP_062559026.1">
    <property type="nucleotide sequence ID" value="NZ_CP013341.1"/>
</dbReference>
<name>A0A1H2HGS2_9PROT</name>
<dbReference type="InterPro" id="IPR015797">
    <property type="entry name" value="NUDIX_hydrolase-like_dom_sf"/>
</dbReference>
<evidence type="ECO:0000313" key="2">
    <source>
        <dbReference type="EMBL" id="SDU30939.1"/>
    </source>
</evidence>
<organism evidence="2 3">
    <name type="scientific">Nitrosomonas ureae</name>
    <dbReference type="NCBI Taxonomy" id="44577"/>
    <lineage>
        <taxon>Bacteria</taxon>
        <taxon>Pseudomonadati</taxon>
        <taxon>Pseudomonadota</taxon>
        <taxon>Betaproteobacteria</taxon>
        <taxon>Nitrosomonadales</taxon>
        <taxon>Nitrosomonadaceae</taxon>
        <taxon>Nitrosomonas</taxon>
    </lineage>
</organism>
<dbReference type="InterPro" id="IPR000086">
    <property type="entry name" value="NUDIX_hydrolase_dom"/>
</dbReference>
<reference evidence="3" key="1">
    <citation type="submission" date="2016-10" db="EMBL/GenBank/DDBJ databases">
        <authorList>
            <person name="Varghese N."/>
            <person name="Submissions S."/>
        </authorList>
    </citation>
    <scope>NUCLEOTIDE SEQUENCE [LARGE SCALE GENOMIC DNA]</scope>
    <source>
        <strain evidence="3">Nm10</strain>
    </source>
</reference>
<dbReference type="Proteomes" id="UP000182882">
    <property type="component" value="Unassembled WGS sequence"/>
</dbReference>
<accession>A0A1H2HGS2</accession>
<dbReference type="EMBL" id="FNLN01000049">
    <property type="protein sequence ID" value="SDU30939.1"/>
    <property type="molecule type" value="Genomic_DNA"/>
</dbReference>
<sequence>MYNHKHWKTIYPNIELTFGSQYQPFISKCQLEKLHYVFFDQLVNENSVNRFTNDLIKQVNPPLNDIKYESLSHLSLDNISGNQCVIRPLSYTYYVSFFRSLNTLYTFDRAAERSTTLRQYLTSNGAPLAPDSRFFPSKFGVSGLIVQKVGFQRYKILETIRTDNLVLYPSCRHTSFSGGIEVQDISTESGFLSNLICNAITREAKEELGLILSDEKIEILGIWRDLERLAMQVFAVVIVESLYGLTITHNINEVKSFNFIELDNTKRKISSHKASPELLFMEKLLAIS</sequence>
<evidence type="ECO:0000313" key="3">
    <source>
        <dbReference type="Proteomes" id="UP000182882"/>
    </source>
</evidence>
<protein>
    <recommendedName>
        <fullName evidence="1">Nudix hydrolase domain-containing protein</fullName>
    </recommendedName>
</protein>
<evidence type="ECO:0000259" key="1">
    <source>
        <dbReference type="PROSITE" id="PS51462"/>
    </source>
</evidence>
<gene>
    <name evidence="2" type="ORF">SAMN05216406_1492</name>
</gene>
<dbReference type="AlphaFoldDB" id="A0A1H2HGS2"/>
<dbReference type="SUPFAM" id="SSF55811">
    <property type="entry name" value="Nudix"/>
    <property type="match status" value="1"/>
</dbReference>
<proteinExistence type="predicted"/>
<dbReference type="KEGG" id="nur:ATY38_09140"/>
<feature type="domain" description="Nudix hydrolase" evidence="1">
    <location>
        <begin position="136"/>
        <end position="282"/>
    </location>
</feature>
<dbReference type="Gene3D" id="3.90.79.10">
    <property type="entry name" value="Nucleoside Triphosphate Pyrophosphohydrolase"/>
    <property type="match status" value="1"/>
</dbReference>